<dbReference type="SMART" id="SM00255">
    <property type="entry name" value="TIR"/>
    <property type="match status" value="1"/>
</dbReference>
<gene>
    <name evidence="4" type="ORF">OS493_010988</name>
</gene>
<comment type="caution">
    <text evidence="4">The sequence shown here is derived from an EMBL/GenBank/DDBJ whole genome shotgun (WGS) entry which is preliminary data.</text>
</comment>
<feature type="region of interest" description="Disordered" evidence="1">
    <location>
        <begin position="125"/>
        <end position="150"/>
    </location>
</feature>
<dbReference type="EMBL" id="MU826354">
    <property type="protein sequence ID" value="KAJ7380272.1"/>
    <property type="molecule type" value="Genomic_DNA"/>
</dbReference>
<sequence>MPHDVLLKDVMTPGSQLLQTMEDKLNRELPAVVNWRNLASQLDIPVDVRREFADESTGEKRKSPTKEVMEWVAARSPDTTLHDVVNALDMIERNDAVQLITKHVPDTVGDLIDLTGEMGKLTVNLDDSGSKQGHDKEDAAAPLAGSSPAASILAGSSPAASILAGSSPAASIPAGSSSTGSSSTGPSPAGPSPQVFISYQWGQQATVKELKKRLEDNGIPCWMDITKTGGGDNLRAGISDGIENCKVFISCVTKKYLESKFCRLEATLAQERGKKIIPLLFEKLSPWPPKGELAVVFTGLIYIKITEPSGVIPETKFTELLKQVKKFIHS</sequence>
<dbReference type="InterPro" id="IPR011029">
    <property type="entry name" value="DEATH-like_dom_sf"/>
</dbReference>
<dbReference type="OrthoDB" id="5953971at2759"/>
<evidence type="ECO:0000256" key="1">
    <source>
        <dbReference type="SAM" id="MobiDB-lite"/>
    </source>
</evidence>
<feature type="region of interest" description="Disordered" evidence="1">
    <location>
        <begin position="164"/>
        <end position="195"/>
    </location>
</feature>
<dbReference type="PANTHER" id="PTHR47508:SF1">
    <property type="entry name" value="NON-SPECIFIC SERINE_THREONINE PROTEIN KINASE"/>
    <property type="match status" value="1"/>
</dbReference>
<dbReference type="InterPro" id="IPR000488">
    <property type="entry name" value="Death_dom"/>
</dbReference>
<evidence type="ECO:0000259" key="2">
    <source>
        <dbReference type="PROSITE" id="PS50017"/>
    </source>
</evidence>
<dbReference type="SMART" id="SM00005">
    <property type="entry name" value="DEATH"/>
    <property type="match status" value="1"/>
</dbReference>
<proteinExistence type="predicted"/>
<evidence type="ECO:0000259" key="3">
    <source>
        <dbReference type="PROSITE" id="PS50104"/>
    </source>
</evidence>
<dbReference type="InterPro" id="IPR000157">
    <property type="entry name" value="TIR_dom"/>
</dbReference>
<organism evidence="4 5">
    <name type="scientific">Desmophyllum pertusum</name>
    <dbReference type="NCBI Taxonomy" id="174260"/>
    <lineage>
        <taxon>Eukaryota</taxon>
        <taxon>Metazoa</taxon>
        <taxon>Cnidaria</taxon>
        <taxon>Anthozoa</taxon>
        <taxon>Hexacorallia</taxon>
        <taxon>Scleractinia</taxon>
        <taxon>Caryophylliina</taxon>
        <taxon>Caryophylliidae</taxon>
        <taxon>Desmophyllum</taxon>
    </lineage>
</organism>
<dbReference type="Gene3D" id="1.10.533.10">
    <property type="entry name" value="Death Domain, Fas"/>
    <property type="match status" value="1"/>
</dbReference>
<reference evidence="4" key="1">
    <citation type="submission" date="2023-01" db="EMBL/GenBank/DDBJ databases">
        <title>Genome assembly of the deep-sea coral Lophelia pertusa.</title>
        <authorList>
            <person name="Herrera S."/>
            <person name="Cordes E."/>
        </authorList>
    </citation>
    <scope>NUCLEOTIDE SEQUENCE</scope>
    <source>
        <strain evidence="4">USNM1676648</strain>
        <tissue evidence="4">Polyp</tissue>
    </source>
</reference>
<accession>A0A9W9ZET1</accession>
<protein>
    <recommendedName>
        <fullName evidence="6">TIR domain-containing protein</fullName>
    </recommendedName>
</protein>
<dbReference type="InterPro" id="IPR035897">
    <property type="entry name" value="Toll_tir_struct_dom_sf"/>
</dbReference>
<dbReference type="GO" id="GO:0007165">
    <property type="term" value="P:signal transduction"/>
    <property type="evidence" value="ECO:0007669"/>
    <property type="project" value="InterPro"/>
</dbReference>
<feature type="compositionally biased region" description="Low complexity" evidence="1">
    <location>
        <begin position="140"/>
        <end position="150"/>
    </location>
</feature>
<dbReference type="PROSITE" id="PS50104">
    <property type="entry name" value="TIR"/>
    <property type="match status" value="1"/>
</dbReference>
<feature type="domain" description="Death" evidence="2">
    <location>
        <begin position="34"/>
        <end position="104"/>
    </location>
</feature>
<evidence type="ECO:0000313" key="4">
    <source>
        <dbReference type="EMBL" id="KAJ7380272.1"/>
    </source>
</evidence>
<dbReference type="Proteomes" id="UP001163046">
    <property type="component" value="Unassembled WGS sequence"/>
</dbReference>
<feature type="compositionally biased region" description="Basic and acidic residues" evidence="1">
    <location>
        <begin position="128"/>
        <end position="139"/>
    </location>
</feature>
<feature type="domain" description="TIR" evidence="3">
    <location>
        <begin position="191"/>
        <end position="325"/>
    </location>
</feature>
<keyword evidence="5" id="KW-1185">Reference proteome</keyword>
<dbReference type="Gene3D" id="3.40.50.10140">
    <property type="entry name" value="Toll/interleukin-1 receptor homology (TIR) domain"/>
    <property type="match status" value="1"/>
</dbReference>
<dbReference type="SUPFAM" id="SSF52200">
    <property type="entry name" value="Toll/Interleukin receptor TIR domain"/>
    <property type="match status" value="1"/>
</dbReference>
<evidence type="ECO:0008006" key="6">
    <source>
        <dbReference type="Google" id="ProtNLM"/>
    </source>
</evidence>
<dbReference type="PROSITE" id="PS50017">
    <property type="entry name" value="DEATH_DOMAIN"/>
    <property type="match status" value="1"/>
</dbReference>
<dbReference type="Pfam" id="PF13676">
    <property type="entry name" value="TIR_2"/>
    <property type="match status" value="1"/>
</dbReference>
<dbReference type="AlphaFoldDB" id="A0A9W9ZET1"/>
<evidence type="ECO:0000313" key="5">
    <source>
        <dbReference type="Proteomes" id="UP001163046"/>
    </source>
</evidence>
<dbReference type="PANTHER" id="PTHR47508">
    <property type="entry name" value="SAM DOMAIN-CONTAINING PROTEIN-RELATED"/>
    <property type="match status" value="1"/>
</dbReference>
<dbReference type="Pfam" id="PF00531">
    <property type="entry name" value="Death"/>
    <property type="match status" value="1"/>
</dbReference>
<name>A0A9W9ZET1_9CNID</name>
<dbReference type="SUPFAM" id="SSF47986">
    <property type="entry name" value="DEATH domain"/>
    <property type="match status" value="1"/>
</dbReference>
<feature type="compositionally biased region" description="Low complexity" evidence="1">
    <location>
        <begin position="164"/>
        <end position="187"/>
    </location>
</feature>